<accession>A0A4V3JCX2</accession>
<keyword evidence="4" id="KW-1185">Reference proteome</keyword>
<evidence type="ECO:0000256" key="1">
    <source>
        <dbReference type="SAM" id="MobiDB-lite"/>
    </source>
</evidence>
<reference evidence="3" key="1">
    <citation type="journal article" date="2019" name="PLoS Negl. Trop. Dis.">
        <title>Revisiting the worldwide diversity of Leptospira species in the environment.</title>
        <authorList>
            <person name="Vincent A.T."/>
            <person name="Schiettekatte O."/>
            <person name="Bourhy P."/>
            <person name="Veyrier F.J."/>
            <person name="Picardeau M."/>
        </authorList>
    </citation>
    <scope>NUCLEOTIDE SEQUENCE [LARGE SCALE GENOMIC DNA]</scope>
    <source>
        <strain evidence="3">SSS9</strain>
    </source>
</reference>
<dbReference type="EMBL" id="RQEP01000005">
    <property type="protein sequence ID" value="TGK07719.1"/>
    <property type="molecule type" value="Genomic_DNA"/>
</dbReference>
<protein>
    <submittedName>
        <fullName evidence="3">Uncharacterized protein</fullName>
    </submittedName>
</protein>
<feature type="chain" id="PRO_5020517269" evidence="2">
    <location>
        <begin position="23"/>
        <end position="106"/>
    </location>
</feature>
<organism evidence="3 4">
    <name type="scientific">Leptospira semungkisensis</name>
    <dbReference type="NCBI Taxonomy" id="2484985"/>
    <lineage>
        <taxon>Bacteria</taxon>
        <taxon>Pseudomonadati</taxon>
        <taxon>Spirochaetota</taxon>
        <taxon>Spirochaetia</taxon>
        <taxon>Leptospirales</taxon>
        <taxon>Leptospiraceae</taxon>
        <taxon>Leptospira</taxon>
    </lineage>
</organism>
<name>A0A4V3JCX2_9LEPT</name>
<dbReference type="OrthoDB" id="345359at2"/>
<evidence type="ECO:0000256" key="2">
    <source>
        <dbReference type="SAM" id="SignalP"/>
    </source>
</evidence>
<gene>
    <name evidence="3" type="ORF">EHO59_06355</name>
</gene>
<dbReference type="RefSeq" id="WP_135585845.1">
    <property type="nucleotide sequence ID" value="NZ_RQEP01000005.1"/>
</dbReference>
<evidence type="ECO:0000313" key="4">
    <source>
        <dbReference type="Proteomes" id="UP000297453"/>
    </source>
</evidence>
<proteinExistence type="predicted"/>
<feature type="compositionally biased region" description="Gly residues" evidence="1">
    <location>
        <begin position="76"/>
        <end position="106"/>
    </location>
</feature>
<dbReference type="PROSITE" id="PS51257">
    <property type="entry name" value="PROKAR_LIPOPROTEIN"/>
    <property type="match status" value="1"/>
</dbReference>
<comment type="caution">
    <text evidence="3">The sequence shown here is derived from an EMBL/GenBank/DDBJ whole genome shotgun (WGS) entry which is preliminary data.</text>
</comment>
<dbReference type="AlphaFoldDB" id="A0A4V3JCX2"/>
<keyword evidence="2" id="KW-0732">Signal</keyword>
<evidence type="ECO:0000313" key="3">
    <source>
        <dbReference type="EMBL" id="TGK07719.1"/>
    </source>
</evidence>
<feature type="region of interest" description="Disordered" evidence="1">
    <location>
        <begin position="75"/>
        <end position="106"/>
    </location>
</feature>
<dbReference type="Proteomes" id="UP000297453">
    <property type="component" value="Unassembled WGS sequence"/>
</dbReference>
<feature type="signal peptide" evidence="2">
    <location>
        <begin position="1"/>
        <end position="22"/>
    </location>
</feature>
<sequence>MKSFVIIAFLWIALGSCSNDSACDRGCNNNLSVCLLLTKGSKSPLGVYYICETFHTSCVNACYYSGTNVRTYRGGSSRGGSGGGSGGDGGESGGHGGGGHGEGTIF</sequence>